<protein>
    <submittedName>
        <fullName evidence="1">Uncharacterized protein</fullName>
    </submittedName>
</protein>
<sequence>MAVKTNAELAAFFQTGDQPSETEFGHLIDTIQPAHVLLTDADTSITTADHAFRTLIVPNISDNRTYTLPTPAVNTWFHFVYLPLVADSHTLTVATLTNGSHFYEGGIVHTDTNLGAGSVPDSDMIFGNGTNHDKFKILSAKGADFWIWGKSSTVWYIWGTSIGDTPSTIDNS</sequence>
<proteinExistence type="predicted"/>
<name>A0A218MMU8_9VIRU</name>
<reference evidence="1" key="1">
    <citation type="submission" date="2016-10" db="EMBL/GenBank/DDBJ databases">
        <authorList>
            <person name="Varghese N."/>
        </authorList>
    </citation>
    <scope>NUCLEOTIDE SEQUENCE</scope>
</reference>
<organism evidence="1">
    <name type="scientific">uncultured virus</name>
    <dbReference type="NCBI Taxonomy" id="340016"/>
    <lineage>
        <taxon>Viruses</taxon>
        <taxon>environmental samples</taxon>
    </lineage>
</organism>
<accession>A0A218MMU8</accession>
<dbReference type="EMBL" id="KY052842">
    <property type="protein sequence ID" value="ASF00551.1"/>
    <property type="molecule type" value="Genomic_DNA"/>
</dbReference>
<evidence type="ECO:0000313" key="1">
    <source>
        <dbReference type="EMBL" id="ASF00551.1"/>
    </source>
</evidence>
<reference evidence="1" key="2">
    <citation type="journal article" date="2017" name="Nat. Commun.">
        <title>Single-virus genomics reveals hidden cosmopolitan and abundant viruses.</title>
        <authorList>
            <person name="Martinez-Hernandez F."/>
            <person name="Fornas O."/>
            <person name="Lluesma Gomez M."/>
            <person name="Bolduc B."/>
            <person name="de la Cruz Pena M.J."/>
            <person name="Martinez J.M."/>
            <person name="Anton J."/>
            <person name="Gasol J.M."/>
            <person name="Rosselli R."/>
            <person name="Rodriguez-Valera F."/>
            <person name="Sullivan M.B."/>
            <person name="Acinas S.G."/>
            <person name="Martinez-Garcia M."/>
        </authorList>
    </citation>
    <scope>NUCLEOTIDE SEQUENCE</scope>
</reference>